<dbReference type="PANTHER" id="PTHR11523:SF28">
    <property type="entry name" value="NA_K-ATPASE BETA SUBUNIT ISOFORM 4-RELATED"/>
    <property type="match status" value="1"/>
</dbReference>
<dbReference type="InterPro" id="IPR000402">
    <property type="entry name" value="Na/K_ATPase_sub_beta"/>
</dbReference>
<evidence type="ECO:0000256" key="1">
    <source>
        <dbReference type="ARBA" id="ARBA00004606"/>
    </source>
</evidence>
<dbReference type="GO" id="GO:0036376">
    <property type="term" value="P:sodium ion export across plasma membrane"/>
    <property type="evidence" value="ECO:0007669"/>
    <property type="project" value="TreeGrafter"/>
</dbReference>
<evidence type="ECO:0000313" key="7">
    <source>
        <dbReference type="EMBL" id="CAG9784725.1"/>
    </source>
</evidence>
<reference evidence="7" key="2">
    <citation type="submission" date="2022-10" db="EMBL/GenBank/DDBJ databases">
        <authorList>
            <consortium name="ENA_rothamsted_submissions"/>
            <consortium name="culmorum"/>
            <person name="King R."/>
        </authorList>
    </citation>
    <scope>NUCLEOTIDE SEQUENCE</scope>
</reference>
<dbReference type="InterPro" id="IPR038702">
    <property type="entry name" value="Na/K_ATPase_sub_beta_sf"/>
</dbReference>
<proteinExistence type="inferred from homology"/>
<evidence type="ECO:0000256" key="3">
    <source>
        <dbReference type="ARBA" id="ARBA00022692"/>
    </source>
</evidence>
<dbReference type="OrthoDB" id="5912413at2759"/>
<gene>
    <name evidence="7" type="ORF">DIATSA_LOCUS2799</name>
</gene>
<evidence type="ECO:0000256" key="2">
    <source>
        <dbReference type="ARBA" id="ARBA00005876"/>
    </source>
</evidence>
<evidence type="ECO:0000256" key="4">
    <source>
        <dbReference type="ARBA" id="ARBA00022968"/>
    </source>
</evidence>
<dbReference type="Pfam" id="PF00287">
    <property type="entry name" value="Na_K-ATPase"/>
    <property type="match status" value="1"/>
</dbReference>
<accession>A0A9N9QWN4</accession>
<sequence>MLHPIYHNMAIESNDTPCLQQTVPLLAHLLAITQQLQHNNIIGWIPKCYNDSENLPGEMSDDLKDYIKSHAPQLNQIWVSCWQEKDNRTIIEYPWSRGLPADYYPFMNDDGYLSPLVAVRFTPPVNEFVYIRCRAWAKNVVYSKSLKEPSGYIRIQLYVEDLTNITTTEL</sequence>
<evidence type="ECO:0000256" key="5">
    <source>
        <dbReference type="ARBA" id="ARBA00022989"/>
    </source>
</evidence>
<keyword evidence="4" id="KW-0735">Signal-anchor</keyword>
<dbReference type="GO" id="GO:0030007">
    <property type="term" value="P:intracellular potassium ion homeostasis"/>
    <property type="evidence" value="ECO:0007669"/>
    <property type="project" value="TreeGrafter"/>
</dbReference>
<dbReference type="Proteomes" id="UP001153714">
    <property type="component" value="Chromosome 12"/>
</dbReference>
<evidence type="ECO:0000256" key="6">
    <source>
        <dbReference type="ARBA" id="ARBA00023136"/>
    </source>
</evidence>
<keyword evidence="3" id="KW-0812">Transmembrane</keyword>
<keyword evidence="8" id="KW-1185">Reference proteome</keyword>
<dbReference type="GO" id="GO:0005890">
    <property type="term" value="C:sodium:potassium-exchanging ATPase complex"/>
    <property type="evidence" value="ECO:0007669"/>
    <property type="project" value="InterPro"/>
</dbReference>
<keyword evidence="6" id="KW-0472">Membrane</keyword>
<organism evidence="7 8">
    <name type="scientific">Diatraea saccharalis</name>
    <name type="common">sugarcane borer</name>
    <dbReference type="NCBI Taxonomy" id="40085"/>
    <lineage>
        <taxon>Eukaryota</taxon>
        <taxon>Metazoa</taxon>
        <taxon>Ecdysozoa</taxon>
        <taxon>Arthropoda</taxon>
        <taxon>Hexapoda</taxon>
        <taxon>Insecta</taxon>
        <taxon>Pterygota</taxon>
        <taxon>Neoptera</taxon>
        <taxon>Endopterygota</taxon>
        <taxon>Lepidoptera</taxon>
        <taxon>Glossata</taxon>
        <taxon>Ditrysia</taxon>
        <taxon>Pyraloidea</taxon>
        <taxon>Crambidae</taxon>
        <taxon>Crambinae</taxon>
        <taxon>Diatraea</taxon>
    </lineage>
</organism>
<dbReference type="EMBL" id="OU893343">
    <property type="protein sequence ID" value="CAG9784725.1"/>
    <property type="molecule type" value="Genomic_DNA"/>
</dbReference>
<protein>
    <submittedName>
        <fullName evidence="7">Uncharacterized protein</fullName>
    </submittedName>
</protein>
<evidence type="ECO:0000313" key="8">
    <source>
        <dbReference type="Proteomes" id="UP001153714"/>
    </source>
</evidence>
<comment type="subcellular location">
    <subcellularLocation>
        <location evidence="1">Membrane</location>
        <topology evidence="1">Single-pass type II membrane protein</topology>
    </subcellularLocation>
</comment>
<dbReference type="Gene3D" id="2.60.40.1660">
    <property type="entry name" value="Na, k-atpase alpha subunit"/>
    <property type="match status" value="1"/>
</dbReference>
<dbReference type="AlphaFoldDB" id="A0A9N9QWN4"/>
<name>A0A9N9QWN4_9NEOP</name>
<keyword evidence="5" id="KW-1133">Transmembrane helix</keyword>
<dbReference type="PANTHER" id="PTHR11523">
    <property type="entry name" value="SODIUM/POTASSIUM-DEPENDENT ATPASE BETA SUBUNIT"/>
    <property type="match status" value="1"/>
</dbReference>
<reference evidence="7" key="1">
    <citation type="submission" date="2021-12" db="EMBL/GenBank/DDBJ databases">
        <authorList>
            <person name="King R."/>
        </authorList>
    </citation>
    <scope>NUCLEOTIDE SEQUENCE</scope>
</reference>
<dbReference type="GO" id="GO:0001671">
    <property type="term" value="F:ATPase activator activity"/>
    <property type="evidence" value="ECO:0007669"/>
    <property type="project" value="TreeGrafter"/>
</dbReference>
<dbReference type="GO" id="GO:0006883">
    <property type="term" value="P:intracellular sodium ion homeostasis"/>
    <property type="evidence" value="ECO:0007669"/>
    <property type="project" value="TreeGrafter"/>
</dbReference>
<dbReference type="GO" id="GO:1990573">
    <property type="term" value="P:potassium ion import across plasma membrane"/>
    <property type="evidence" value="ECO:0007669"/>
    <property type="project" value="TreeGrafter"/>
</dbReference>
<comment type="similarity">
    <text evidence="2">Belongs to the X(+)/potassium ATPases subunit beta family.</text>
</comment>